<name>A0A382E8V9_9ZZZZ</name>
<dbReference type="AlphaFoldDB" id="A0A382E8V9"/>
<accession>A0A382E8V9</accession>
<dbReference type="EMBL" id="UINC01043207">
    <property type="protein sequence ID" value="SVB46925.1"/>
    <property type="molecule type" value="Genomic_DNA"/>
</dbReference>
<reference evidence="2" key="1">
    <citation type="submission" date="2018-05" db="EMBL/GenBank/DDBJ databases">
        <authorList>
            <person name="Lanie J.A."/>
            <person name="Ng W.-L."/>
            <person name="Kazmierczak K.M."/>
            <person name="Andrzejewski T.M."/>
            <person name="Davidsen T.M."/>
            <person name="Wayne K.J."/>
            <person name="Tettelin H."/>
            <person name="Glass J.I."/>
            <person name="Rusch D."/>
            <person name="Podicherti R."/>
            <person name="Tsui H.-C.T."/>
            <person name="Winkler M.E."/>
        </authorList>
    </citation>
    <scope>NUCLEOTIDE SEQUENCE</scope>
</reference>
<dbReference type="Pfam" id="PF20157">
    <property type="entry name" value="Maf_flag10_N"/>
    <property type="match status" value="1"/>
</dbReference>
<dbReference type="InterPro" id="IPR045376">
    <property type="entry name" value="Maf_N"/>
</dbReference>
<protein>
    <recommendedName>
        <fullName evidence="1">Glycosyltransferase Maf N-terminal domain-containing protein</fullName>
    </recommendedName>
</protein>
<evidence type="ECO:0000313" key="2">
    <source>
        <dbReference type="EMBL" id="SVB46925.1"/>
    </source>
</evidence>
<feature type="domain" description="Glycosyltransferase Maf N-terminal" evidence="1">
    <location>
        <begin position="65"/>
        <end position="146"/>
    </location>
</feature>
<feature type="non-terminal residue" evidence="2">
    <location>
        <position position="1"/>
    </location>
</feature>
<proteinExistence type="predicted"/>
<evidence type="ECO:0000259" key="1">
    <source>
        <dbReference type="Pfam" id="PF20157"/>
    </source>
</evidence>
<feature type="non-terminal residue" evidence="2">
    <location>
        <position position="222"/>
    </location>
</feature>
<organism evidence="2">
    <name type="scientific">marine metagenome</name>
    <dbReference type="NCBI Taxonomy" id="408172"/>
    <lineage>
        <taxon>unclassified sequences</taxon>
        <taxon>metagenomes</taxon>
        <taxon>ecological metagenomes</taxon>
    </lineage>
</organism>
<sequence>MRDFLKDNLALLNHKSPELCSLIKDATNDNQYNIATSKSGIPTLVRVLPGGTKRALHSKYDPLHEAAEFVDANYSNEKSNYILIGLGLGYHLNDLHKRISSQERIIVFEKSASLTRLALSQNDFSDVLSNPRVSFHVDVDPNKIEQILYDDRTNLAIHGYTTINLKPLVKLEKDYYKLIHIEIEQAHQKFKQDINTQAVYSQKFYKNIFDNGQAIIESPGIL</sequence>
<gene>
    <name evidence="2" type="ORF">METZ01_LOCUS199779</name>
</gene>